<name>A0ABQ9CXB4_9PASS</name>
<feature type="region of interest" description="Disordered" evidence="1">
    <location>
        <begin position="65"/>
        <end position="84"/>
    </location>
</feature>
<evidence type="ECO:0000313" key="2">
    <source>
        <dbReference type="EMBL" id="KAJ7411031.1"/>
    </source>
</evidence>
<keyword evidence="3" id="KW-1185">Reference proteome</keyword>
<reference evidence="2" key="1">
    <citation type="submission" date="2019-10" db="EMBL/GenBank/DDBJ databases">
        <authorList>
            <person name="Soares A.E.R."/>
            <person name="Aleixo A."/>
            <person name="Schneider P."/>
            <person name="Miyaki C.Y."/>
            <person name="Schneider M.P."/>
            <person name="Mello C."/>
            <person name="Vasconcelos A.T.R."/>
        </authorList>
    </citation>
    <scope>NUCLEOTIDE SEQUENCE</scope>
    <source>
        <tissue evidence="2">Muscle</tissue>
    </source>
</reference>
<evidence type="ECO:0000313" key="3">
    <source>
        <dbReference type="Proteomes" id="UP001145742"/>
    </source>
</evidence>
<dbReference type="PANTHER" id="PTHR33332">
    <property type="entry name" value="REVERSE TRANSCRIPTASE DOMAIN-CONTAINING PROTEIN"/>
    <property type="match status" value="1"/>
</dbReference>
<accession>A0ABQ9CXB4</accession>
<sequence>MVHINSGIECTLSKSTYDTKLCGAVDTPGGWDASQRDLNKLEKWAHRNLMRFCKAKCKVLQLGQDNPQDQSRLGDEQMESSPEKDLGVLVNGRLDMTQRCALAAQKATCILDCIKRSAPIR</sequence>
<proteinExistence type="predicted"/>
<comment type="caution">
    <text evidence="2">The sequence shown here is derived from an EMBL/GenBank/DDBJ whole genome shotgun (WGS) entry which is preliminary data.</text>
</comment>
<organism evidence="2 3">
    <name type="scientific">Willisornis vidua</name>
    <name type="common">Xingu scale-backed antbird</name>
    <dbReference type="NCBI Taxonomy" id="1566151"/>
    <lineage>
        <taxon>Eukaryota</taxon>
        <taxon>Metazoa</taxon>
        <taxon>Chordata</taxon>
        <taxon>Craniata</taxon>
        <taxon>Vertebrata</taxon>
        <taxon>Euteleostomi</taxon>
        <taxon>Archelosauria</taxon>
        <taxon>Archosauria</taxon>
        <taxon>Dinosauria</taxon>
        <taxon>Saurischia</taxon>
        <taxon>Theropoda</taxon>
        <taxon>Coelurosauria</taxon>
        <taxon>Aves</taxon>
        <taxon>Neognathae</taxon>
        <taxon>Neoaves</taxon>
        <taxon>Telluraves</taxon>
        <taxon>Australaves</taxon>
        <taxon>Passeriformes</taxon>
        <taxon>Thamnophilidae</taxon>
        <taxon>Willisornis</taxon>
    </lineage>
</organism>
<evidence type="ECO:0000256" key="1">
    <source>
        <dbReference type="SAM" id="MobiDB-lite"/>
    </source>
</evidence>
<dbReference type="EMBL" id="WHWB01034364">
    <property type="protein sequence ID" value="KAJ7411031.1"/>
    <property type="molecule type" value="Genomic_DNA"/>
</dbReference>
<protein>
    <submittedName>
        <fullName evidence="2">Rna-directed dna polymerase from mobile element jockey-like</fullName>
    </submittedName>
</protein>
<dbReference type="Proteomes" id="UP001145742">
    <property type="component" value="Unassembled WGS sequence"/>
</dbReference>
<gene>
    <name evidence="2" type="ORF">WISP_104695</name>
</gene>